<keyword evidence="2 8" id="KW-0813">Transport</keyword>
<dbReference type="InterPro" id="IPR008969">
    <property type="entry name" value="CarboxyPept-like_regulatory"/>
</dbReference>
<evidence type="ECO:0000313" key="11">
    <source>
        <dbReference type="EMBL" id="CAL2101949.1"/>
    </source>
</evidence>
<dbReference type="InterPro" id="IPR039426">
    <property type="entry name" value="TonB-dep_rcpt-like"/>
</dbReference>
<evidence type="ECO:0000256" key="5">
    <source>
        <dbReference type="ARBA" id="ARBA00022729"/>
    </source>
</evidence>
<dbReference type="InterPro" id="IPR037066">
    <property type="entry name" value="Plug_dom_sf"/>
</dbReference>
<dbReference type="InterPro" id="IPR036942">
    <property type="entry name" value="Beta-barrel_TonB_sf"/>
</dbReference>
<dbReference type="InterPro" id="IPR023997">
    <property type="entry name" value="TonB-dep_OMP_SusC/RagA_CS"/>
</dbReference>
<reference evidence="11 12" key="1">
    <citation type="submission" date="2024-05" db="EMBL/GenBank/DDBJ databases">
        <authorList>
            <person name="Duchaud E."/>
        </authorList>
    </citation>
    <scope>NUCLEOTIDE SEQUENCE [LARGE SCALE GENOMIC DNA]</scope>
    <source>
        <strain evidence="11">Ena-SAMPLE-TAB-13-05-2024-13:56:06:370-140308</strain>
    </source>
</reference>
<evidence type="ECO:0000256" key="4">
    <source>
        <dbReference type="ARBA" id="ARBA00022692"/>
    </source>
</evidence>
<dbReference type="Pfam" id="PF13715">
    <property type="entry name" value="CarbopepD_reg_2"/>
    <property type="match status" value="1"/>
</dbReference>
<dbReference type="InterPro" id="IPR012910">
    <property type="entry name" value="Plug_dom"/>
</dbReference>
<dbReference type="InterPro" id="IPR023996">
    <property type="entry name" value="TonB-dep_OMP_SusC/RagA"/>
</dbReference>
<evidence type="ECO:0000256" key="1">
    <source>
        <dbReference type="ARBA" id="ARBA00004571"/>
    </source>
</evidence>
<proteinExistence type="inferred from homology"/>
<name>A0ABP1F0U2_9FLAO</name>
<evidence type="ECO:0000256" key="8">
    <source>
        <dbReference type="PROSITE-ProRule" id="PRU01360"/>
    </source>
</evidence>
<protein>
    <submittedName>
        <fullName evidence="11">TonB-dependent starch-binding outer membrane protein SusC</fullName>
    </submittedName>
</protein>
<evidence type="ECO:0000313" key="12">
    <source>
        <dbReference type="Proteomes" id="UP001497527"/>
    </source>
</evidence>
<dbReference type="SUPFAM" id="SSF49464">
    <property type="entry name" value="Carboxypeptidase regulatory domain-like"/>
    <property type="match status" value="1"/>
</dbReference>
<dbReference type="Gene3D" id="2.170.130.10">
    <property type="entry name" value="TonB-dependent receptor, plug domain"/>
    <property type="match status" value="1"/>
</dbReference>
<evidence type="ECO:0000256" key="7">
    <source>
        <dbReference type="ARBA" id="ARBA00023237"/>
    </source>
</evidence>
<evidence type="ECO:0000256" key="9">
    <source>
        <dbReference type="SAM" id="SignalP"/>
    </source>
</evidence>
<dbReference type="Proteomes" id="UP001497527">
    <property type="component" value="Unassembled WGS sequence"/>
</dbReference>
<dbReference type="PANTHER" id="PTHR30069">
    <property type="entry name" value="TONB-DEPENDENT OUTER MEMBRANE RECEPTOR"/>
    <property type="match status" value="1"/>
</dbReference>
<feature type="chain" id="PRO_5046927588" evidence="9">
    <location>
        <begin position="23"/>
        <end position="1077"/>
    </location>
</feature>
<dbReference type="PANTHER" id="PTHR30069:SF29">
    <property type="entry name" value="HEMOGLOBIN AND HEMOGLOBIN-HAPTOGLOBIN-BINDING PROTEIN 1-RELATED"/>
    <property type="match status" value="1"/>
</dbReference>
<organism evidence="11 12">
    <name type="scientific">Tenacibaculum polynesiense</name>
    <dbReference type="NCBI Taxonomy" id="3137857"/>
    <lineage>
        <taxon>Bacteria</taxon>
        <taxon>Pseudomonadati</taxon>
        <taxon>Bacteroidota</taxon>
        <taxon>Flavobacteriia</taxon>
        <taxon>Flavobacteriales</taxon>
        <taxon>Flavobacteriaceae</taxon>
        <taxon>Tenacibaculum</taxon>
    </lineage>
</organism>
<keyword evidence="12" id="KW-1185">Reference proteome</keyword>
<keyword evidence="6 8" id="KW-0472">Membrane</keyword>
<keyword evidence="4 8" id="KW-0812">Transmembrane</keyword>
<evidence type="ECO:0000256" key="3">
    <source>
        <dbReference type="ARBA" id="ARBA00022452"/>
    </source>
</evidence>
<sequence length="1077" mass="118889">MKTKFNGILTLILAFIVQISFAQDRTISGTVSDESGPLPGVTIFKKGTTQGTETDFDGNYSIQAKNGDVLVFSFVGMKNAERTVGASNQINVTLENDNLLEEVVVVGYGTTTKKAYTGTAKVVKTADIQAKSFTNVSQSLAGEAAGVNVINTTGQPGSTSTIRIRGFGSVNGNRSPLYVLDGVPFSGNLNSINPEDIASTTILKDATATAIYGSRGANGVILITTKGGKKNSSSIEVDVKTGVNFSFIPRYDVIRSSNDFIGLAWEAIYNQGNNRGVDPVAFANANLFGSIGINPDYNSWDTSDVSQLIDPATRSVRSGVGRRYLPEYWGDYSFQPSIRSEANVKMSGGGENGKYFTSIGYLDSKGYSVNSDYTRYSGRINLTQDVREWLTSNFNIGYAYSELNNNGQTSDSGNVFFLVDNMPSIYPVFERDANGNRIPDPVFGGFIYDIGRGRNFSGLTNGLADARNNIRREKRHEVNANVSFDVDLFENLKFKTQFGLQHNDRTRNIYSNPFFGVGVATEGSLSRRIIRSTTMNFLNMFTYTKEFGEHSITALAAHETNQNEFKLTNAAKNKVVLPGLLEFNNFIVTLPTTSYTNKSRLESYFAQANYSFKDTYYLSGSIRRDGSSRFLGSNKWDTFGSVGGAWIMTNENFLNNNKYLKFLKLKASYGIIGEQSGAGLFPGLTLHDINNASGEISYTESFVGNSALTWETSKMYQVGVESKISDFLDVNVDYYIKDTENLLFDKRLPISTGVAIVDVNEGVLRNSGLEFDINARIINKEDFKFSASINGEFLNNEIKEMPIDGTGQPKVIDIDGIFGRTAGRSLYDIYTREWAGVDPSNGAPLWYTYFYDANGDGVFNESQDDEVVNSLHEYQAEFPNRQLVRTTTSNSAVATRQFLNKSSIPTVRGGFRLNMTYKNFDISSQFVYSLGGYAYDAAYADMMDNDRVGSWNWHKNIFNRWQQPGDITNVPALTNGENDTSNPDRNITYNTANAASSRFVTKTDYLALNNVRIGYTVPSKYLEKSGISNLNIWMSGDNLFLLSAREGFNPTTSESGGSARYSYAPLTNISLGVRVKF</sequence>
<feature type="domain" description="TonB-dependent receptor plug" evidence="10">
    <location>
        <begin position="113"/>
        <end position="220"/>
    </location>
</feature>
<dbReference type="Gene3D" id="2.40.170.20">
    <property type="entry name" value="TonB-dependent receptor, beta-barrel domain"/>
    <property type="match status" value="1"/>
</dbReference>
<dbReference type="RefSeq" id="WP_348714806.1">
    <property type="nucleotide sequence ID" value="NZ_CAXJIO010000010.1"/>
</dbReference>
<dbReference type="SUPFAM" id="SSF56935">
    <property type="entry name" value="Porins"/>
    <property type="match status" value="1"/>
</dbReference>
<dbReference type="Gene3D" id="2.60.40.1120">
    <property type="entry name" value="Carboxypeptidase-like, regulatory domain"/>
    <property type="match status" value="1"/>
</dbReference>
<evidence type="ECO:0000259" key="10">
    <source>
        <dbReference type="Pfam" id="PF07715"/>
    </source>
</evidence>
<accession>A0ABP1F0U2</accession>
<keyword evidence="3 8" id="KW-1134">Transmembrane beta strand</keyword>
<dbReference type="PROSITE" id="PS52016">
    <property type="entry name" value="TONB_DEPENDENT_REC_3"/>
    <property type="match status" value="1"/>
</dbReference>
<keyword evidence="7 8" id="KW-0998">Cell outer membrane</keyword>
<comment type="caution">
    <text evidence="11">The sequence shown here is derived from an EMBL/GenBank/DDBJ whole genome shotgun (WGS) entry which is preliminary data.</text>
</comment>
<evidence type="ECO:0000256" key="6">
    <source>
        <dbReference type="ARBA" id="ARBA00023136"/>
    </source>
</evidence>
<comment type="similarity">
    <text evidence="8">Belongs to the TonB-dependent receptor family.</text>
</comment>
<comment type="subcellular location">
    <subcellularLocation>
        <location evidence="1 8">Cell outer membrane</location>
        <topology evidence="1 8">Multi-pass membrane protein</topology>
    </subcellularLocation>
</comment>
<dbReference type="NCBIfam" id="TIGR04056">
    <property type="entry name" value="OMP_RagA_SusC"/>
    <property type="match status" value="1"/>
</dbReference>
<dbReference type="EMBL" id="CAXJIO010000010">
    <property type="protein sequence ID" value="CAL2101949.1"/>
    <property type="molecule type" value="Genomic_DNA"/>
</dbReference>
<evidence type="ECO:0000256" key="2">
    <source>
        <dbReference type="ARBA" id="ARBA00022448"/>
    </source>
</evidence>
<dbReference type="NCBIfam" id="TIGR04057">
    <property type="entry name" value="SusC_RagA_signa"/>
    <property type="match status" value="1"/>
</dbReference>
<dbReference type="Pfam" id="PF07715">
    <property type="entry name" value="Plug"/>
    <property type="match status" value="1"/>
</dbReference>
<feature type="signal peptide" evidence="9">
    <location>
        <begin position="1"/>
        <end position="22"/>
    </location>
</feature>
<gene>
    <name evidence="11" type="ORF">T190423A01A_10512</name>
</gene>
<keyword evidence="5 9" id="KW-0732">Signal</keyword>